<organism evidence="1 2">
    <name type="scientific">Candidatus Beckwithbacteria bacterium RBG_13_42_9</name>
    <dbReference type="NCBI Taxonomy" id="1797457"/>
    <lineage>
        <taxon>Bacteria</taxon>
        <taxon>Candidatus Beckwithiibacteriota</taxon>
    </lineage>
</organism>
<accession>A0A1F5E5X6</accession>
<evidence type="ECO:0000313" key="2">
    <source>
        <dbReference type="Proteomes" id="UP000177006"/>
    </source>
</evidence>
<comment type="caution">
    <text evidence="1">The sequence shown here is derived from an EMBL/GenBank/DDBJ whole genome shotgun (WGS) entry which is preliminary data.</text>
</comment>
<name>A0A1F5E5X6_9BACT</name>
<dbReference type="Proteomes" id="UP000177006">
    <property type="component" value="Unassembled WGS sequence"/>
</dbReference>
<dbReference type="PANTHER" id="PTHR33383:SF1">
    <property type="entry name" value="MEMBRANE PROTEIN INSERTION EFFICIENCY FACTOR-RELATED"/>
    <property type="match status" value="1"/>
</dbReference>
<protein>
    <submittedName>
        <fullName evidence="1">Membrane protein insertion efficiency factor YidD</fullName>
    </submittedName>
</protein>
<dbReference type="EMBL" id="MEZK01000017">
    <property type="protein sequence ID" value="OGD62773.1"/>
    <property type="molecule type" value="Genomic_DNA"/>
</dbReference>
<gene>
    <name evidence="1" type="ORF">A2160_04895</name>
</gene>
<dbReference type="PANTHER" id="PTHR33383">
    <property type="entry name" value="MEMBRANE PROTEIN INSERTION EFFICIENCY FACTOR-RELATED"/>
    <property type="match status" value="1"/>
</dbReference>
<evidence type="ECO:0000313" key="1">
    <source>
        <dbReference type="EMBL" id="OGD62773.1"/>
    </source>
</evidence>
<dbReference type="STRING" id="1797457.A2160_04895"/>
<dbReference type="SMART" id="SM01234">
    <property type="entry name" value="Haemolytic"/>
    <property type="match status" value="1"/>
</dbReference>
<proteinExistence type="predicted"/>
<sequence length="62" mass="6949">MTFVWATLFPAGSLGRCRFSPTCSDYARQAIKQYGMILGVWLSIKRLLRCHPGNLGGYDPVK</sequence>
<dbReference type="InterPro" id="IPR002696">
    <property type="entry name" value="Membr_insert_effic_factor_YidD"/>
</dbReference>
<dbReference type="NCBIfam" id="TIGR00278">
    <property type="entry name" value="membrane protein insertion efficiency factor YidD"/>
    <property type="match status" value="1"/>
</dbReference>
<reference evidence="1 2" key="1">
    <citation type="journal article" date="2016" name="Nat. Commun.">
        <title>Thousands of microbial genomes shed light on interconnected biogeochemical processes in an aquifer system.</title>
        <authorList>
            <person name="Anantharaman K."/>
            <person name="Brown C.T."/>
            <person name="Hug L.A."/>
            <person name="Sharon I."/>
            <person name="Castelle C.J."/>
            <person name="Probst A.J."/>
            <person name="Thomas B.C."/>
            <person name="Singh A."/>
            <person name="Wilkins M.J."/>
            <person name="Karaoz U."/>
            <person name="Brodie E.L."/>
            <person name="Williams K.H."/>
            <person name="Hubbard S.S."/>
            <person name="Banfield J.F."/>
        </authorList>
    </citation>
    <scope>NUCLEOTIDE SEQUENCE [LARGE SCALE GENOMIC DNA]</scope>
</reference>
<dbReference type="Pfam" id="PF01809">
    <property type="entry name" value="YidD"/>
    <property type="match status" value="1"/>
</dbReference>
<dbReference type="AlphaFoldDB" id="A0A1F5E5X6"/>